<organism evidence="8 9">
    <name type="scientific">Oedothorax gibbosus</name>
    <dbReference type="NCBI Taxonomy" id="931172"/>
    <lineage>
        <taxon>Eukaryota</taxon>
        <taxon>Metazoa</taxon>
        <taxon>Ecdysozoa</taxon>
        <taxon>Arthropoda</taxon>
        <taxon>Chelicerata</taxon>
        <taxon>Arachnida</taxon>
        <taxon>Araneae</taxon>
        <taxon>Araneomorphae</taxon>
        <taxon>Entelegynae</taxon>
        <taxon>Araneoidea</taxon>
        <taxon>Linyphiidae</taxon>
        <taxon>Erigoninae</taxon>
        <taxon>Oedothorax</taxon>
    </lineage>
</organism>
<dbReference type="GO" id="GO:0005634">
    <property type="term" value="C:nucleus"/>
    <property type="evidence" value="ECO:0007669"/>
    <property type="project" value="TreeGrafter"/>
</dbReference>
<comment type="caution">
    <text evidence="8">The sequence shown here is derived from an EMBL/GenBank/DDBJ whole genome shotgun (WGS) entry which is preliminary data.</text>
</comment>
<feature type="compositionally biased region" description="Polar residues" evidence="7">
    <location>
        <begin position="471"/>
        <end position="482"/>
    </location>
</feature>
<comment type="similarity">
    <text evidence="1">Belongs to the methyltransferase superfamily. METTL16/RlmF family.</text>
</comment>
<sequence>MAFNLFMHERNIYKTRPDFKSIAIEYPEFRVFAVPDDKGRIHMDFNNQDALRMLTKILLKKDFNLDVTIPDGFLIPTVPQRLNYLLWVEDLLCLLPKKSDLMSGIDIGTGPCAIFSLLGAKKNDWNFVATETSDEAIHWAEKNIKANNLESSIKIQKVSQQSIFHEVLSKNNSIYDFCLCNPPFFENIDEIKRRSTRAKETLATTAKKEEILSDGGEVTFVKNMIRDSLLYKDRIRLYTSMFGRKKSFVQVMKELQSIKDISYTKTEFCQGNTIRWGIAWTFLDAIDLQKIEQPKPKKKHQKAKPALFHKIPMTDKRFSKVKKLVKWLHNSFTELKILFKVFKCAENYAEMQIATNTNTWSHQRRKRRECLKNKGESKDSQKIVTTLVSDTQTIKSSSDFEISNNSLLDTDRDVNKSKLAANSMTPDCVNSTLLPSSDPSCLQPSNKRKIEDVDSSEGPPSQKIKTENTEDFSVSSQMQNASQKRKQEDEVSPEGKKLQKILDETSDHSQKFQNYSTEDHPNYESIKTSPSVSLQVGSELKKFKREIEDSPESSKSMKIKAENTDCSLEGQANYIEDHMSTKSIKIENVSYDINQSISTSEESNMDKDCENDQKVDAVFDSKSLLFSTLKIRKGENHLLLEMNCSPEANRESMHQIFQFLKNKLAVS</sequence>
<dbReference type="PIRSF" id="PIRSF037350">
    <property type="entry name" value="Mtase_ZK1128_prd"/>
    <property type="match status" value="1"/>
</dbReference>
<dbReference type="Gene3D" id="3.40.50.150">
    <property type="entry name" value="Vaccinia Virus protein VP39"/>
    <property type="match status" value="1"/>
</dbReference>
<dbReference type="PANTHER" id="PTHR13393">
    <property type="entry name" value="SAM-DEPENDENT METHYLTRANSFERASE"/>
    <property type="match status" value="1"/>
</dbReference>
<evidence type="ECO:0000256" key="2">
    <source>
        <dbReference type="ARBA" id="ARBA00012166"/>
    </source>
</evidence>
<evidence type="ECO:0000256" key="1">
    <source>
        <dbReference type="ARBA" id="ARBA00005878"/>
    </source>
</evidence>
<protein>
    <recommendedName>
        <fullName evidence="2">U6 snRNA m(6)A methyltransferase</fullName>
        <ecNumber evidence="2">2.1.1.346</ecNumber>
    </recommendedName>
</protein>
<feature type="region of interest" description="Disordered" evidence="7">
    <location>
        <begin position="425"/>
        <end position="531"/>
    </location>
</feature>
<dbReference type="SUPFAM" id="SSF53335">
    <property type="entry name" value="S-adenosyl-L-methionine-dependent methyltransferases"/>
    <property type="match status" value="1"/>
</dbReference>
<dbReference type="GO" id="GO:0120048">
    <property type="term" value="F:U6 snRNA (adenine-(43)-N(6))-methyltransferase activity"/>
    <property type="evidence" value="ECO:0007669"/>
    <property type="project" value="UniProtKB-EC"/>
</dbReference>
<keyword evidence="9" id="KW-1185">Reference proteome</keyword>
<name>A0AAV6UBT7_9ARAC</name>
<dbReference type="AlphaFoldDB" id="A0AAV6UBT7"/>
<evidence type="ECO:0000256" key="7">
    <source>
        <dbReference type="SAM" id="MobiDB-lite"/>
    </source>
</evidence>
<feature type="binding site" evidence="6">
    <location>
        <position position="131"/>
    </location>
    <ligand>
        <name>S-adenosyl-L-methionine</name>
        <dbReference type="ChEBI" id="CHEBI:59789"/>
    </ligand>
</feature>
<feature type="binding site" evidence="6">
    <location>
        <position position="181"/>
    </location>
    <ligand>
        <name>S-adenosyl-L-methionine</name>
        <dbReference type="ChEBI" id="CHEBI:59789"/>
    </ligand>
</feature>
<keyword evidence="3" id="KW-0489">Methyltransferase</keyword>
<dbReference type="CDD" id="cd02440">
    <property type="entry name" value="AdoMet_MTases"/>
    <property type="match status" value="1"/>
</dbReference>
<keyword evidence="4" id="KW-0808">Transferase</keyword>
<evidence type="ECO:0000256" key="4">
    <source>
        <dbReference type="ARBA" id="ARBA00022679"/>
    </source>
</evidence>
<evidence type="ECO:0000256" key="3">
    <source>
        <dbReference type="ARBA" id="ARBA00022603"/>
    </source>
</evidence>
<feature type="binding site" evidence="6">
    <location>
        <position position="81"/>
    </location>
    <ligand>
        <name>S-adenosyl-L-methionine</name>
        <dbReference type="ChEBI" id="CHEBI:59789"/>
    </ligand>
</feature>
<dbReference type="InterPro" id="IPR017182">
    <property type="entry name" value="METTL16/PsiM"/>
</dbReference>
<dbReference type="EMBL" id="JAFNEN010000535">
    <property type="protein sequence ID" value="KAG8181106.1"/>
    <property type="molecule type" value="Genomic_DNA"/>
</dbReference>
<evidence type="ECO:0000256" key="6">
    <source>
        <dbReference type="PIRSR" id="PIRSR037350-1"/>
    </source>
</evidence>
<proteinExistence type="inferred from homology"/>
<keyword evidence="5 6" id="KW-0949">S-adenosyl-L-methionine</keyword>
<gene>
    <name evidence="8" type="ORF">JTE90_003155</name>
</gene>
<dbReference type="EC" id="2.1.1.346" evidence="2"/>
<evidence type="ECO:0000313" key="8">
    <source>
        <dbReference type="EMBL" id="KAG8181106.1"/>
    </source>
</evidence>
<dbReference type="Pfam" id="PF05971">
    <property type="entry name" value="Methyltransf_10"/>
    <property type="match status" value="1"/>
</dbReference>
<dbReference type="PANTHER" id="PTHR13393:SF0">
    <property type="entry name" value="RNA N6-ADENOSINE-METHYLTRANSFERASE METTL16"/>
    <property type="match status" value="1"/>
</dbReference>
<dbReference type="GO" id="GO:0070475">
    <property type="term" value="P:rRNA base methylation"/>
    <property type="evidence" value="ECO:0007669"/>
    <property type="project" value="TreeGrafter"/>
</dbReference>
<feature type="binding site" evidence="6">
    <location>
        <position position="108"/>
    </location>
    <ligand>
        <name>S-adenosyl-L-methionine</name>
        <dbReference type="ChEBI" id="CHEBI:59789"/>
    </ligand>
</feature>
<evidence type="ECO:0000256" key="5">
    <source>
        <dbReference type="ARBA" id="ARBA00022691"/>
    </source>
</evidence>
<reference evidence="8 9" key="1">
    <citation type="journal article" date="2022" name="Nat. Ecol. Evol.">
        <title>A masculinizing supergene underlies an exaggerated male reproductive morph in a spider.</title>
        <authorList>
            <person name="Hendrickx F."/>
            <person name="De Corte Z."/>
            <person name="Sonet G."/>
            <person name="Van Belleghem S.M."/>
            <person name="Kostlbacher S."/>
            <person name="Vangestel C."/>
        </authorList>
    </citation>
    <scope>NUCLEOTIDE SEQUENCE [LARGE SCALE GENOMIC DNA]</scope>
    <source>
        <strain evidence="8">W744_W776</strain>
    </source>
</reference>
<evidence type="ECO:0000313" key="9">
    <source>
        <dbReference type="Proteomes" id="UP000827092"/>
    </source>
</evidence>
<dbReference type="InterPro" id="IPR010286">
    <property type="entry name" value="METTL16/RlmF"/>
</dbReference>
<dbReference type="InterPro" id="IPR029063">
    <property type="entry name" value="SAM-dependent_MTases_sf"/>
</dbReference>
<accession>A0AAV6UBT7</accession>
<feature type="compositionally biased region" description="Polar residues" evidence="7">
    <location>
        <begin position="425"/>
        <end position="445"/>
    </location>
</feature>
<feature type="compositionally biased region" description="Basic and acidic residues" evidence="7">
    <location>
        <begin position="485"/>
        <end position="510"/>
    </location>
</feature>
<dbReference type="Proteomes" id="UP000827092">
    <property type="component" value="Unassembled WGS sequence"/>
</dbReference>